<feature type="chain" id="PRO_5036926544" evidence="5">
    <location>
        <begin position="24"/>
        <end position="377"/>
    </location>
</feature>
<organism evidence="7 8">
    <name type="scientific">Plectus sambesii</name>
    <dbReference type="NCBI Taxonomy" id="2011161"/>
    <lineage>
        <taxon>Eukaryota</taxon>
        <taxon>Metazoa</taxon>
        <taxon>Ecdysozoa</taxon>
        <taxon>Nematoda</taxon>
        <taxon>Chromadorea</taxon>
        <taxon>Plectida</taxon>
        <taxon>Plectina</taxon>
        <taxon>Plectoidea</taxon>
        <taxon>Plectidae</taxon>
        <taxon>Plectus</taxon>
    </lineage>
</organism>
<accession>A0A914WRT2</accession>
<dbReference type="GO" id="GO:0035251">
    <property type="term" value="F:UDP-glucosyltransferase activity"/>
    <property type="evidence" value="ECO:0007669"/>
    <property type="project" value="TreeGrafter"/>
</dbReference>
<dbReference type="InterPro" id="IPR006598">
    <property type="entry name" value="CAP10"/>
</dbReference>
<dbReference type="Pfam" id="PF05686">
    <property type="entry name" value="Glyco_transf_90"/>
    <property type="match status" value="1"/>
</dbReference>
<comment type="function">
    <text evidence="4">Protein O-glucosyltransferase. Catalyzes the reaction that attaches glucose through an O-glycosidic linkage to a conserved serine residue found in the consensus sequence C-X-S-X-[PA]-C in epidermal growth factor-like repeats. Regulates Notch signaling by glucosylating Notch in the ER, glucosylation is required for the correct folding and cleavage of Notch.</text>
</comment>
<dbReference type="GO" id="GO:0045747">
    <property type="term" value="P:positive regulation of Notch signaling pathway"/>
    <property type="evidence" value="ECO:0007669"/>
    <property type="project" value="TreeGrafter"/>
</dbReference>
<evidence type="ECO:0000259" key="6">
    <source>
        <dbReference type="SMART" id="SM00672"/>
    </source>
</evidence>
<dbReference type="InterPro" id="IPR051091">
    <property type="entry name" value="O-Glucosyltr/Glycosyltrsf_90"/>
</dbReference>
<evidence type="ECO:0000313" key="7">
    <source>
        <dbReference type="Proteomes" id="UP000887566"/>
    </source>
</evidence>
<dbReference type="AlphaFoldDB" id="A0A914WRT2"/>
<dbReference type="PANTHER" id="PTHR12203">
    <property type="entry name" value="KDEL LYS-ASP-GLU-LEU CONTAINING - RELATED"/>
    <property type="match status" value="1"/>
</dbReference>
<keyword evidence="7" id="KW-1185">Reference proteome</keyword>
<evidence type="ECO:0000256" key="1">
    <source>
        <dbReference type="ARBA" id="ARBA00004319"/>
    </source>
</evidence>
<comment type="subcellular location">
    <subcellularLocation>
        <location evidence="1">Endoplasmic reticulum lumen</location>
    </subcellularLocation>
</comment>
<feature type="domain" description="Glycosyl transferase CAP10" evidence="6">
    <location>
        <begin position="148"/>
        <end position="369"/>
    </location>
</feature>
<dbReference type="SMART" id="SM00672">
    <property type="entry name" value="CAP10"/>
    <property type="match status" value="1"/>
</dbReference>
<dbReference type="GO" id="GO:0035252">
    <property type="term" value="F:UDP-xylosyltransferase activity"/>
    <property type="evidence" value="ECO:0007669"/>
    <property type="project" value="TreeGrafter"/>
</dbReference>
<dbReference type="PANTHER" id="PTHR12203:SF35">
    <property type="entry name" value="PROTEIN O-GLUCOSYLTRANSFERASE 1"/>
    <property type="match status" value="1"/>
</dbReference>
<reference evidence="8" key="1">
    <citation type="submission" date="2022-11" db="UniProtKB">
        <authorList>
            <consortium name="WormBaseParasite"/>
        </authorList>
    </citation>
    <scope>IDENTIFICATION</scope>
</reference>
<evidence type="ECO:0000256" key="2">
    <source>
        <dbReference type="ARBA" id="ARBA00010118"/>
    </source>
</evidence>
<keyword evidence="5" id="KW-0732">Signal</keyword>
<keyword evidence="3" id="KW-0808">Transferase</keyword>
<proteinExistence type="inferred from homology"/>
<name>A0A914WRT2_9BILA</name>
<evidence type="ECO:0000256" key="3">
    <source>
        <dbReference type="ARBA" id="ARBA00022679"/>
    </source>
</evidence>
<dbReference type="WBParaSite" id="PSAMB.scaffold515size48503.g6737.t1">
    <property type="protein sequence ID" value="PSAMB.scaffold515size48503.g6737.t1"/>
    <property type="gene ID" value="PSAMB.scaffold515size48503.g6737"/>
</dbReference>
<dbReference type="Proteomes" id="UP000887566">
    <property type="component" value="Unplaced"/>
</dbReference>
<sequence>MEGAAGYVALCVVWIVAFGGGSASSVDDQVCASPSDGDCNDRPADGGGNKYAASQQGDVRWQPYLHAIGAAMAQYKECPDQNCSCFQSQWESDLEPFKDGIDRKMIEEAKDRGVHYQIIDHKLYRQEKCMFGPRCEGVEHFILELIDELPDMEFILNDRDYPQVPRRSVGNKPIFSFSKTSEHKDIMYPAWSFWSGGPAISLHPTGIGRWDKLRDSINKAAERAPWSKKEAKAFFRGSRTSAERDPLVLLSREKPHMVEARYTKNQAWRSLQDTLGEEPASEVHFEDHCKYKYLFNFRGVAASFRLKHLFLCRSAVFHVGDEWLEFFYGALKPWVHYVPISTSLAELQQLLDFAAANDFILHLIASRFDAFPFSQFL</sequence>
<feature type="signal peptide" evidence="5">
    <location>
        <begin position="1"/>
        <end position="23"/>
    </location>
</feature>
<dbReference type="GO" id="GO:0005788">
    <property type="term" value="C:endoplasmic reticulum lumen"/>
    <property type="evidence" value="ECO:0007669"/>
    <property type="project" value="UniProtKB-SubCell"/>
</dbReference>
<evidence type="ECO:0000256" key="4">
    <source>
        <dbReference type="ARBA" id="ARBA00045690"/>
    </source>
</evidence>
<evidence type="ECO:0000313" key="8">
    <source>
        <dbReference type="WBParaSite" id="PSAMB.scaffold515size48503.g6737.t1"/>
    </source>
</evidence>
<evidence type="ECO:0000256" key="5">
    <source>
        <dbReference type="SAM" id="SignalP"/>
    </source>
</evidence>
<dbReference type="GO" id="GO:0006493">
    <property type="term" value="P:protein O-linked glycosylation"/>
    <property type="evidence" value="ECO:0007669"/>
    <property type="project" value="TreeGrafter"/>
</dbReference>
<protein>
    <submittedName>
        <fullName evidence="8">Glycosyl transferase CAP10 domain-containing protein</fullName>
    </submittedName>
</protein>
<comment type="similarity">
    <text evidence="2">Belongs to the glycosyltransferase 90 family.</text>
</comment>